<dbReference type="Proteomes" id="UP000076717">
    <property type="component" value="Unassembled WGS sequence"/>
</dbReference>
<protein>
    <submittedName>
        <fullName evidence="1">Uncharacterized protein</fullName>
    </submittedName>
</protein>
<evidence type="ECO:0000313" key="1">
    <source>
        <dbReference type="EMBL" id="KZX21081.1"/>
    </source>
</evidence>
<gene>
    <name evidence="1" type="ORF">ACH61_01783</name>
</gene>
<keyword evidence="2" id="KW-1185">Reference proteome</keyword>
<sequence>MLGFEEAADGSDEFDPLAELSRQEEALAGAAEAGRLRLLLAAESVGALIAREIAAAGLPCAPTSTIVF</sequence>
<evidence type="ECO:0000313" key="2">
    <source>
        <dbReference type="Proteomes" id="UP000076717"/>
    </source>
</evidence>
<name>A0A166HS40_9MICO</name>
<accession>A0A166HS40</accession>
<reference evidence="1 2" key="1">
    <citation type="submission" date="2015-08" db="EMBL/GenBank/DDBJ databases">
        <title>Draft Genome Sequence of Rathayibacter sp. Strain VKM Ac-2596 Isolated from Leaf Gall Induced by Plant-Parasitic Nematodes.</title>
        <authorList>
            <person name="Vasilenko O.V."/>
            <person name="Starodumova I.P."/>
            <person name="Tarlachkov S.V."/>
            <person name="Dorofeeva L.V."/>
            <person name="Evtushenko L.I."/>
        </authorList>
    </citation>
    <scope>NUCLEOTIDE SEQUENCE [LARGE SCALE GENOMIC DNA]</scope>
    <source>
        <strain evidence="1 2">VKM Ac-2596</strain>
    </source>
</reference>
<dbReference type="AlphaFoldDB" id="A0A166HS40"/>
<comment type="caution">
    <text evidence="1">The sequence shown here is derived from an EMBL/GenBank/DDBJ whole genome shotgun (WGS) entry which is preliminary data.</text>
</comment>
<proteinExistence type="predicted"/>
<dbReference type="EMBL" id="LIIN01000055">
    <property type="protein sequence ID" value="KZX21081.1"/>
    <property type="molecule type" value="Genomic_DNA"/>
</dbReference>
<organism evidence="1 2">
    <name type="scientific">Rathayibacter tanaceti</name>
    <dbReference type="NCBI Taxonomy" id="1671680"/>
    <lineage>
        <taxon>Bacteria</taxon>
        <taxon>Bacillati</taxon>
        <taxon>Actinomycetota</taxon>
        <taxon>Actinomycetes</taxon>
        <taxon>Micrococcales</taxon>
        <taxon>Microbacteriaceae</taxon>
        <taxon>Rathayibacter</taxon>
    </lineage>
</organism>